<evidence type="ECO:0000256" key="1">
    <source>
        <dbReference type="SAM" id="Phobius"/>
    </source>
</evidence>
<feature type="domain" description="Protein FecR C-terminal" evidence="3">
    <location>
        <begin position="314"/>
        <end position="382"/>
    </location>
</feature>
<evidence type="ECO:0000313" key="4">
    <source>
        <dbReference type="EMBL" id="TCC99512.1"/>
    </source>
</evidence>
<dbReference type="OrthoDB" id="762786at2"/>
<dbReference type="Gene3D" id="2.60.120.1440">
    <property type="match status" value="1"/>
</dbReference>
<dbReference type="GO" id="GO:0016989">
    <property type="term" value="F:sigma factor antagonist activity"/>
    <property type="evidence" value="ECO:0007669"/>
    <property type="project" value="TreeGrafter"/>
</dbReference>
<dbReference type="PANTHER" id="PTHR30273:SF2">
    <property type="entry name" value="PROTEIN FECR"/>
    <property type="match status" value="1"/>
</dbReference>
<dbReference type="AlphaFoldDB" id="A0A4R0NJC2"/>
<accession>A0A4R0NJC2</accession>
<proteinExistence type="predicted"/>
<dbReference type="Pfam" id="PF16344">
    <property type="entry name" value="FecR_C"/>
    <property type="match status" value="1"/>
</dbReference>
<keyword evidence="5" id="KW-1185">Reference proteome</keyword>
<dbReference type="Gene3D" id="3.55.50.30">
    <property type="match status" value="1"/>
</dbReference>
<dbReference type="PANTHER" id="PTHR30273">
    <property type="entry name" value="PERIPLASMIC SIGNAL SENSOR AND SIGMA FACTOR ACTIVATOR FECR-RELATED"/>
    <property type="match status" value="1"/>
</dbReference>
<keyword evidence="1" id="KW-1133">Transmembrane helix</keyword>
<evidence type="ECO:0000259" key="3">
    <source>
        <dbReference type="Pfam" id="PF16344"/>
    </source>
</evidence>
<dbReference type="EMBL" id="SJSM01000001">
    <property type="protein sequence ID" value="TCC99512.1"/>
    <property type="molecule type" value="Genomic_DNA"/>
</dbReference>
<evidence type="ECO:0000313" key="5">
    <source>
        <dbReference type="Proteomes" id="UP000291117"/>
    </source>
</evidence>
<comment type="caution">
    <text evidence="4">The sequence shown here is derived from an EMBL/GenBank/DDBJ whole genome shotgun (WGS) entry which is preliminary data.</text>
</comment>
<sequence length="384" mass="42938">MNEQSYLEERQLLDRYRNGLCSSQEELLIDHWFNQQSRSLSDDFVEPGYNELREEIWSKLPASNQPVKTLKLLTLKRITAAAAIFLFTVGVGFYFYINLGNKQDIVNASNYANDVGPGGNKVTITLANGKTVHLSDAKTGVVIGNDKLAYSDGTEIQDPALSQATSLPKGARELNIQTLTATTPRGGTYQVMLSDGTRIWMNADSKIQFPSKFSGKRRRIILTGEAYLEVAKDKSHPFVVKTGGQEIEVLGTHFNVSSYPNEPVKTTLLEGSVKVLTEMAFKIIRPGQQTIVEKNAIKVHDADLDEVIAWKDGDFNFNSESIVSIMTTLSRWYDIEVKYQGQLKDDAFTGKISRSKNISQVLKMLEKTKGVHFKIEGRRVTVTE</sequence>
<feature type="transmembrane region" description="Helical" evidence="1">
    <location>
        <begin position="78"/>
        <end position="97"/>
    </location>
</feature>
<dbReference type="Pfam" id="PF04773">
    <property type="entry name" value="FecR"/>
    <property type="match status" value="1"/>
</dbReference>
<keyword evidence="1" id="KW-0472">Membrane</keyword>
<gene>
    <name evidence="4" type="ORF">EZ444_02220</name>
</gene>
<organism evidence="4 5">
    <name type="scientific">Pedobacter hiemivivus</name>
    <dbReference type="NCBI Taxonomy" id="2530454"/>
    <lineage>
        <taxon>Bacteria</taxon>
        <taxon>Pseudomonadati</taxon>
        <taxon>Bacteroidota</taxon>
        <taxon>Sphingobacteriia</taxon>
        <taxon>Sphingobacteriales</taxon>
        <taxon>Sphingobacteriaceae</taxon>
        <taxon>Pedobacter</taxon>
    </lineage>
</organism>
<dbReference type="RefSeq" id="WP_131606788.1">
    <property type="nucleotide sequence ID" value="NZ_SJSM01000001.1"/>
</dbReference>
<dbReference type="Proteomes" id="UP000291117">
    <property type="component" value="Unassembled WGS sequence"/>
</dbReference>
<reference evidence="4 5" key="1">
    <citation type="submission" date="2019-02" db="EMBL/GenBank/DDBJ databases">
        <title>Pedobacter sp. RP-3-8 sp. nov., isolated from Arctic soil.</title>
        <authorList>
            <person name="Dahal R.H."/>
        </authorList>
    </citation>
    <scope>NUCLEOTIDE SEQUENCE [LARGE SCALE GENOMIC DNA]</scope>
    <source>
        <strain evidence="4 5">RP-3-8</strain>
    </source>
</reference>
<dbReference type="InterPro" id="IPR032508">
    <property type="entry name" value="FecR_C"/>
</dbReference>
<dbReference type="InterPro" id="IPR012373">
    <property type="entry name" value="Ferrdict_sens_TM"/>
</dbReference>
<dbReference type="InterPro" id="IPR006860">
    <property type="entry name" value="FecR"/>
</dbReference>
<name>A0A4R0NJC2_9SPHI</name>
<evidence type="ECO:0000259" key="2">
    <source>
        <dbReference type="Pfam" id="PF04773"/>
    </source>
</evidence>
<feature type="domain" description="FecR protein" evidence="2">
    <location>
        <begin position="181"/>
        <end position="274"/>
    </location>
</feature>
<protein>
    <submittedName>
        <fullName evidence="4">FecR family protein</fullName>
    </submittedName>
</protein>
<dbReference type="PIRSF" id="PIRSF018266">
    <property type="entry name" value="FecR"/>
    <property type="match status" value="1"/>
</dbReference>
<keyword evidence="1" id="KW-0812">Transmembrane</keyword>